<evidence type="ECO:0000256" key="5">
    <source>
        <dbReference type="ARBA" id="ARBA00023136"/>
    </source>
</evidence>
<accession>A0A969W9V0</accession>
<keyword evidence="5 7" id="KW-0472">Membrane</keyword>
<evidence type="ECO:0000259" key="8">
    <source>
        <dbReference type="Pfam" id="PF04024"/>
    </source>
</evidence>
<organism evidence="9 10">
    <name type="scientific">Solimonas marina</name>
    <dbReference type="NCBI Taxonomy" id="2714601"/>
    <lineage>
        <taxon>Bacteria</taxon>
        <taxon>Pseudomonadati</taxon>
        <taxon>Pseudomonadota</taxon>
        <taxon>Gammaproteobacteria</taxon>
        <taxon>Nevskiales</taxon>
        <taxon>Nevskiaceae</taxon>
        <taxon>Solimonas</taxon>
    </lineage>
</organism>
<sequence length="142" mass="15376">MSTAKAPRDHDGGLSAMRRYPEDGWIAGVCAGVADYFGWSVKIIRVLVILAFIFSGFFPVGVVYIALWYLMDPADGNATSGSPRNGGPSSRGPSGSPPGGPAVSPAAAKARFDHLERRLQQIEACVTHEELELRRQFRELET</sequence>
<name>A0A969W9V0_9GAMM</name>
<gene>
    <name evidence="9" type="ORF">G7Y82_13995</name>
</gene>
<dbReference type="Pfam" id="PF04024">
    <property type="entry name" value="PspC"/>
    <property type="match status" value="1"/>
</dbReference>
<feature type="domain" description="Phage shock protein PspC N-terminal" evidence="8">
    <location>
        <begin position="17"/>
        <end position="73"/>
    </location>
</feature>
<comment type="subcellular location">
    <subcellularLocation>
        <location evidence="1">Cell membrane</location>
        <topology evidence="1">Single-pass membrane protein</topology>
    </subcellularLocation>
</comment>
<dbReference type="InterPro" id="IPR007168">
    <property type="entry name" value="Phageshock_PspC_N"/>
</dbReference>
<evidence type="ECO:0000256" key="2">
    <source>
        <dbReference type="ARBA" id="ARBA00022475"/>
    </source>
</evidence>
<dbReference type="Proteomes" id="UP000653472">
    <property type="component" value="Unassembled WGS sequence"/>
</dbReference>
<evidence type="ECO:0000256" key="6">
    <source>
        <dbReference type="SAM" id="MobiDB-lite"/>
    </source>
</evidence>
<feature type="region of interest" description="Disordered" evidence="6">
    <location>
        <begin position="78"/>
        <end position="107"/>
    </location>
</feature>
<reference evidence="9" key="1">
    <citation type="submission" date="2020-03" db="EMBL/GenBank/DDBJ databases">
        <title>Solimonas marina sp. nov., isolated from deep seawater of the Pacific Ocean.</title>
        <authorList>
            <person name="Liu X."/>
            <person name="Lai Q."/>
            <person name="Sun F."/>
            <person name="Gai Y."/>
            <person name="Li G."/>
            <person name="Shao Z."/>
        </authorList>
    </citation>
    <scope>NUCLEOTIDE SEQUENCE</scope>
    <source>
        <strain evidence="9">C16B3</strain>
    </source>
</reference>
<evidence type="ECO:0000256" key="7">
    <source>
        <dbReference type="SAM" id="Phobius"/>
    </source>
</evidence>
<keyword evidence="3 7" id="KW-0812">Transmembrane</keyword>
<protein>
    <submittedName>
        <fullName evidence="9">PspC domain-containing protein</fullName>
    </submittedName>
</protein>
<evidence type="ECO:0000256" key="3">
    <source>
        <dbReference type="ARBA" id="ARBA00022692"/>
    </source>
</evidence>
<feature type="compositionally biased region" description="Low complexity" evidence="6">
    <location>
        <begin position="80"/>
        <end position="94"/>
    </location>
</feature>
<dbReference type="AlphaFoldDB" id="A0A969W9V0"/>
<feature type="transmembrane region" description="Helical" evidence="7">
    <location>
        <begin position="46"/>
        <end position="71"/>
    </location>
</feature>
<evidence type="ECO:0000313" key="10">
    <source>
        <dbReference type="Proteomes" id="UP000653472"/>
    </source>
</evidence>
<dbReference type="InterPro" id="IPR052027">
    <property type="entry name" value="PspC"/>
</dbReference>
<dbReference type="GO" id="GO:0005886">
    <property type="term" value="C:plasma membrane"/>
    <property type="evidence" value="ECO:0007669"/>
    <property type="project" value="UniProtKB-SubCell"/>
</dbReference>
<keyword evidence="10" id="KW-1185">Reference proteome</keyword>
<dbReference type="PANTHER" id="PTHR33885:SF3">
    <property type="entry name" value="PHAGE SHOCK PROTEIN C"/>
    <property type="match status" value="1"/>
</dbReference>
<dbReference type="RefSeq" id="WP_168148758.1">
    <property type="nucleotide sequence ID" value="NZ_JAAVXB010000008.1"/>
</dbReference>
<keyword evidence="4 7" id="KW-1133">Transmembrane helix</keyword>
<comment type="caution">
    <text evidence="9">The sequence shown here is derived from an EMBL/GenBank/DDBJ whole genome shotgun (WGS) entry which is preliminary data.</text>
</comment>
<keyword evidence="2" id="KW-1003">Cell membrane</keyword>
<evidence type="ECO:0000313" key="9">
    <source>
        <dbReference type="EMBL" id="NKF23426.1"/>
    </source>
</evidence>
<dbReference type="EMBL" id="JAAVXB010000008">
    <property type="protein sequence ID" value="NKF23426.1"/>
    <property type="molecule type" value="Genomic_DNA"/>
</dbReference>
<evidence type="ECO:0000256" key="4">
    <source>
        <dbReference type="ARBA" id="ARBA00022989"/>
    </source>
</evidence>
<proteinExistence type="predicted"/>
<evidence type="ECO:0000256" key="1">
    <source>
        <dbReference type="ARBA" id="ARBA00004162"/>
    </source>
</evidence>
<dbReference type="PANTHER" id="PTHR33885">
    <property type="entry name" value="PHAGE SHOCK PROTEIN C"/>
    <property type="match status" value="1"/>
</dbReference>